<name>A0A1S8CSZ4_9GAMM</name>
<evidence type="ECO:0000313" key="2">
    <source>
        <dbReference type="EMBL" id="ONG39469.1"/>
    </source>
</evidence>
<dbReference type="STRING" id="1907941.BKE30_08870"/>
<sequence length="364" mass="40736">MITTTVLVTGASGFIGRYLVLKLLQQGDRVFALLRNPKVQLAQLHTWLQQQGIDPVDLNRMESVQGDFSQQTLGISQADWQRMGLVSVVYQCAALYQWNLTQQQARQINVIAPLKLMQLASQHVQLERFVQVSGYMLKVESHLQKLGIDCQQPDQTNWPQVYKKVGSYEASKLESHFVIKDAARQQGIALTLILPAAIIGNSQHGELDAAQPIYQTFKDLLQQRLAAIPGSKKHRLPMISVDYVAAFMAKIASVSESIDQEYLLLDNATPSLQQVLKIGAEAAQVTAPTNHIPIAVLQCLSRWHWLATTLNIAAEALPFIRTESFDTRQADDMAQKLGLEKPRINHVIQQTARYVQQDLANHLS</sequence>
<dbReference type="InterPro" id="IPR051783">
    <property type="entry name" value="NAD(P)-dependent_oxidoreduct"/>
</dbReference>
<dbReference type="InterPro" id="IPR036291">
    <property type="entry name" value="NAD(P)-bd_dom_sf"/>
</dbReference>
<dbReference type="PANTHER" id="PTHR48079">
    <property type="entry name" value="PROTEIN YEEZ"/>
    <property type="match status" value="1"/>
</dbReference>
<dbReference type="PANTHER" id="PTHR48079:SF6">
    <property type="entry name" value="NAD(P)-BINDING DOMAIN-CONTAINING PROTEIN-RELATED"/>
    <property type="match status" value="1"/>
</dbReference>
<dbReference type="AlphaFoldDB" id="A0A1S8CSZ4"/>
<dbReference type="RefSeq" id="WP_076878260.1">
    <property type="nucleotide sequence ID" value="NZ_MLCN01000023.1"/>
</dbReference>
<accession>A0A1S8CSZ4</accession>
<dbReference type="GO" id="GO:0005737">
    <property type="term" value="C:cytoplasm"/>
    <property type="evidence" value="ECO:0007669"/>
    <property type="project" value="TreeGrafter"/>
</dbReference>
<dbReference type="Proteomes" id="UP000192132">
    <property type="component" value="Unassembled WGS sequence"/>
</dbReference>
<dbReference type="EMBL" id="MLCN01000023">
    <property type="protein sequence ID" value="ONG39469.1"/>
    <property type="molecule type" value="Genomic_DNA"/>
</dbReference>
<keyword evidence="3" id="KW-1185">Reference proteome</keyword>
<dbReference type="OrthoDB" id="9803010at2"/>
<evidence type="ECO:0000259" key="1">
    <source>
        <dbReference type="Pfam" id="PF07993"/>
    </source>
</evidence>
<dbReference type="SUPFAM" id="SSF51735">
    <property type="entry name" value="NAD(P)-binding Rossmann-fold domains"/>
    <property type="match status" value="1"/>
</dbReference>
<reference evidence="2 3" key="1">
    <citation type="submission" date="2016-10" db="EMBL/GenBank/DDBJ databases">
        <title>Draft Genome sequence of Alkanindiges sp. strain H1.</title>
        <authorList>
            <person name="Subhash Y."/>
            <person name="Lee S."/>
        </authorList>
    </citation>
    <scope>NUCLEOTIDE SEQUENCE [LARGE SCALE GENOMIC DNA]</scope>
    <source>
        <strain evidence="2 3">H1</strain>
    </source>
</reference>
<feature type="domain" description="Thioester reductase (TE)" evidence="1">
    <location>
        <begin position="8"/>
        <end position="248"/>
    </location>
</feature>
<dbReference type="GO" id="GO:0004029">
    <property type="term" value="F:aldehyde dehydrogenase (NAD+) activity"/>
    <property type="evidence" value="ECO:0007669"/>
    <property type="project" value="TreeGrafter"/>
</dbReference>
<gene>
    <name evidence="2" type="ORF">BKE30_08870</name>
</gene>
<dbReference type="Gene3D" id="3.40.50.720">
    <property type="entry name" value="NAD(P)-binding Rossmann-like Domain"/>
    <property type="match status" value="1"/>
</dbReference>
<dbReference type="Pfam" id="PF07993">
    <property type="entry name" value="NAD_binding_4"/>
    <property type="match status" value="1"/>
</dbReference>
<protein>
    <recommendedName>
        <fullName evidence="1">Thioester reductase (TE) domain-containing protein</fullName>
    </recommendedName>
</protein>
<organism evidence="2 3">
    <name type="scientific">Alkanindiges hydrocarboniclasticus</name>
    <dbReference type="NCBI Taxonomy" id="1907941"/>
    <lineage>
        <taxon>Bacteria</taxon>
        <taxon>Pseudomonadati</taxon>
        <taxon>Pseudomonadota</taxon>
        <taxon>Gammaproteobacteria</taxon>
        <taxon>Moraxellales</taxon>
        <taxon>Moraxellaceae</taxon>
        <taxon>Alkanindiges</taxon>
    </lineage>
</organism>
<comment type="caution">
    <text evidence="2">The sequence shown here is derived from an EMBL/GenBank/DDBJ whole genome shotgun (WGS) entry which is preliminary data.</text>
</comment>
<dbReference type="InterPro" id="IPR013120">
    <property type="entry name" value="FAR_NAD-bd"/>
</dbReference>
<proteinExistence type="predicted"/>
<evidence type="ECO:0000313" key="3">
    <source>
        <dbReference type="Proteomes" id="UP000192132"/>
    </source>
</evidence>